<dbReference type="InterPro" id="IPR023772">
    <property type="entry name" value="DNA-bd_HTH_TetR-type_CS"/>
</dbReference>
<dbReference type="PANTHER" id="PTHR30055:SF224">
    <property type="entry name" value="TRANSCRIPTIONAL REGULATOR TETR FAMILY"/>
    <property type="match status" value="1"/>
</dbReference>
<dbReference type="Proteomes" id="UP001203880">
    <property type="component" value="Unassembled WGS sequence"/>
</dbReference>
<comment type="caution">
    <text evidence="4">The sequence shown here is derived from an EMBL/GenBank/DDBJ whole genome shotgun (WGS) entry which is preliminary data.</text>
</comment>
<evidence type="ECO:0000313" key="5">
    <source>
        <dbReference type="Proteomes" id="UP001203880"/>
    </source>
</evidence>
<evidence type="ECO:0000256" key="1">
    <source>
        <dbReference type="ARBA" id="ARBA00023125"/>
    </source>
</evidence>
<dbReference type="InterPro" id="IPR001647">
    <property type="entry name" value="HTH_TetR"/>
</dbReference>
<dbReference type="InterPro" id="IPR036271">
    <property type="entry name" value="Tet_transcr_reg_TetR-rel_C_sf"/>
</dbReference>
<dbReference type="SUPFAM" id="SSF46689">
    <property type="entry name" value="Homeodomain-like"/>
    <property type="match status" value="1"/>
</dbReference>
<dbReference type="Gene3D" id="1.10.10.60">
    <property type="entry name" value="Homeodomain-like"/>
    <property type="match status" value="1"/>
</dbReference>
<dbReference type="Pfam" id="PF14246">
    <property type="entry name" value="TetR_C_7"/>
    <property type="match status" value="1"/>
</dbReference>
<feature type="DNA-binding region" description="H-T-H motif" evidence="2">
    <location>
        <begin position="32"/>
        <end position="51"/>
    </location>
</feature>
<evidence type="ECO:0000256" key="2">
    <source>
        <dbReference type="PROSITE-ProRule" id="PRU00335"/>
    </source>
</evidence>
<dbReference type="SUPFAM" id="SSF48498">
    <property type="entry name" value="Tetracyclin repressor-like, C-terminal domain"/>
    <property type="match status" value="1"/>
</dbReference>
<protein>
    <submittedName>
        <fullName evidence="4">TetR/AcrR family transcriptional regulator</fullName>
    </submittedName>
</protein>
<keyword evidence="5" id="KW-1185">Reference proteome</keyword>
<dbReference type="EMBL" id="JAMFMB010000002">
    <property type="protein sequence ID" value="MCL6282369.1"/>
    <property type="molecule type" value="Genomic_DNA"/>
</dbReference>
<gene>
    <name evidence="4" type="ORF">M3P21_02410</name>
</gene>
<proteinExistence type="predicted"/>
<dbReference type="InterPro" id="IPR050109">
    <property type="entry name" value="HTH-type_TetR-like_transc_reg"/>
</dbReference>
<dbReference type="InterPro" id="IPR039536">
    <property type="entry name" value="TetR_C_Proteobacteria"/>
</dbReference>
<dbReference type="RefSeq" id="WP_249706505.1">
    <property type="nucleotide sequence ID" value="NZ_JAMFMB010000002.1"/>
</dbReference>
<keyword evidence="1 2" id="KW-0238">DNA-binding</keyword>
<dbReference type="PROSITE" id="PS50977">
    <property type="entry name" value="HTH_TETR_2"/>
    <property type="match status" value="1"/>
</dbReference>
<dbReference type="Gene3D" id="1.10.357.10">
    <property type="entry name" value="Tetracycline Repressor, domain 2"/>
    <property type="match status" value="1"/>
</dbReference>
<reference evidence="4" key="1">
    <citation type="submission" date="2022-05" db="EMBL/GenBank/DDBJ databases">
        <authorList>
            <person name="Park J.-S."/>
        </authorList>
    </citation>
    <scope>NUCLEOTIDE SEQUENCE</scope>
    <source>
        <strain evidence="4">2012CJ41-6</strain>
    </source>
</reference>
<name>A0ABT0PXN0_9RHOB</name>
<sequence>MTTCDTTNASKQAQIIDAAVAEFQEKGFAAASMDRITARAEVSKRTVYKYFESKEKLYQSIVRILYEKFADALSMAYDPSRDIRAQLTDLAWAEGRLLTSPEVMAIAKLVVSENLRNPQLATTVQGKIDSKRVFTEMLRDAARDGQLSVEEPEEAAEQFIALLKSKAFWPVILGGDILSQTQMSRVVDNTVDMMMSRYGTA</sequence>
<dbReference type="PROSITE" id="PS01081">
    <property type="entry name" value="HTH_TETR_1"/>
    <property type="match status" value="1"/>
</dbReference>
<feature type="domain" description="HTH tetR-type" evidence="3">
    <location>
        <begin position="9"/>
        <end position="69"/>
    </location>
</feature>
<organism evidence="4 5">
    <name type="scientific">Ruegeria spongiae</name>
    <dbReference type="NCBI Taxonomy" id="2942209"/>
    <lineage>
        <taxon>Bacteria</taxon>
        <taxon>Pseudomonadati</taxon>
        <taxon>Pseudomonadota</taxon>
        <taxon>Alphaproteobacteria</taxon>
        <taxon>Rhodobacterales</taxon>
        <taxon>Roseobacteraceae</taxon>
        <taxon>Ruegeria</taxon>
    </lineage>
</organism>
<evidence type="ECO:0000259" key="3">
    <source>
        <dbReference type="PROSITE" id="PS50977"/>
    </source>
</evidence>
<dbReference type="PRINTS" id="PR00455">
    <property type="entry name" value="HTHTETR"/>
</dbReference>
<evidence type="ECO:0000313" key="4">
    <source>
        <dbReference type="EMBL" id="MCL6282369.1"/>
    </source>
</evidence>
<dbReference type="PANTHER" id="PTHR30055">
    <property type="entry name" value="HTH-TYPE TRANSCRIPTIONAL REGULATOR RUTR"/>
    <property type="match status" value="1"/>
</dbReference>
<dbReference type="InterPro" id="IPR009057">
    <property type="entry name" value="Homeodomain-like_sf"/>
</dbReference>
<accession>A0ABT0PXN0</accession>
<dbReference type="Pfam" id="PF00440">
    <property type="entry name" value="TetR_N"/>
    <property type="match status" value="1"/>
</dbReference>